<keyword evidence="2" id="KW-0472">Membrane</keyword>
<evidence type="ECO:0000256" key="1">
    <source>
        <dbReference type="SAM" id="MobiDB-lite"/>
    </source>
</evidence>
<proteinExistence type="predicted"/>
<comment type="caution">
    <text evidence="3">The sequence shown here is derived from an EMBL/GenBank/DDBJ whole genome shotgun (WGS) entry which is preliminary data.</text>
</comment>
<feature type="compositionally biased region" description="Acidic residues" evidence="1">
    <location>
        <begin position="62"/>
        <end position="71"/>
    </location>
</feature>
<evidence type="ECO:0000313" key="4">
    <source>
        <dbReference type="Proteomes" id="UP001281761"/>
    </source>
</evidence>
<feature type="transmembrane region" description="Helical" evidence="2">
    <location>
        <begin position="125"/>
        <end position="142"/>
    </location>
</feature>
<evidence type="ECO:0000313" key="3">
    <source>
        <dbReference type="EMBL" id="KAK2962503.1"/>
    </source>
</evidence>
<evidence type="ECO:0000256" key="2">
    <source>
        <dbReference type="SAM" id="Phobius"/>
    </source>
</evidence>
<feature type="compositionally biased region" description="Polar residues" evidence="1">
    <location>
        <begin position="42"/>
        <end position="52"/>
    </location>
</feature>
<feature type="region of interest" description="Disordered" evidence="1">
    <location>
        <begin position="1"/>
        <end position="120"/>
    </location>
</feature>
<dbReference type="Proteomes" id="UP001281761">
    <property type="component" value="Unassembled WGS sequence"/>
</dbReference>
<feature type="compositionally biased region" description="Basic residues" evidence="1">
    <location>
        <begin position="1"/>
        <end position="12"/>
    </location>
</feature>
<organism evidence="3 4">
    <name type="scientific">Blattamonas nauphoetae</name>
    <dbReference type="NCBI Taxonomy" id="2049346"/>
    <lineage>
        <taxon>Eukaryota</taxon>
        <taxon>Metamonada</taxon>
        <taxon>Preaxostyla</taxon>
        <taxon>Oxymonadida</taxon>
        <taxon>Blattamonas</taxon>
    </lineage>
</organism>
<dbReference type="EMBL" id="JARBJD010000010">
    <property type="protein sequence ID" value="KAK2962503.1"/>
    <property type="molecule type" value="Genomic_DNA"/>
</dbReference>
<gene>
    <name evidence="3" type="ORF">BLNAU_2335</name>
</gene>
<name>A0ABQ9YFG1_9EUKA</name>
<protein>
    <submittedName>
        <fullName evidence="3">Uncharacterized protein</fullName>
    </submittedName>
</protein>
<sequence length="145" mass="17572">MLQKQNRSKSILHQKDWKIVRKKKNVTKAMNSPKKRKLKLNLTPNPNQREILSNSTRRTEEQSETSEDAEMKEEKKKDEEKEQSENLWGEQAIPKWREGLPRWERESQTRRVSWTRRKRRQTTRIAWITSSFESIGFSFAWTRSR</sequence>
<accession>A0ABQ9YFG1</accession>
<reference evidence="3 4" key="1">
    <citation type="journal article" date="2022" name="bioRxiv">
        <title>Genomics of Preaxostyla Flagellates Illuminates Evolutionary Transitions and the Path Towards Mitochondrial Loss.</title>
        <authorList>
            <person name="Novak L.V.F."/>
            <person name="Treitli S.C."/>
            <person name="Pyrih J."/>
            <person name="Halakuc P."/>
            <person name="Pipaliya S.V."/>
            <person name="Vacek V."/>
            <person name="Brzon O."/>
            <person name="Soukal P."/>
            <person name="Eme L."/>
            <person name="Dacks J.B."/>
            <person name="Karnkowska A."/>
            <person name="Elias M."/>
            <person name="Hampl V."/>
        </authorList>
    </citation>
    <scope>NUCLEOTIDE SEQUENCE [LARGE SCALE GENOMIC DNA]</scope>
    <source>
        <strain evidence="3">NAU3</strain>
        <tissue evidence="3">Gut</tissue>
    </source>
</reference>
<keyword evidence="2" id="KW-1133">Transmembrane helix</keyword>
<keyword evidence="4" id="KW-1185">Reference proteome</keyword>
<feature type="compositionally biased region" description="Basic and acidic residues" evidence="1">
    <location>
        <begin position="72"/>
        <end position="84"/>
    </location>
</feature>
<feature type="compositionally biased region" description="Basic and acidic residues" evidence="1">
    <location>
        <begin position="95"/>
        <end position="109"/>
    </location>
</feature>
<keyword evidence="2" id="KW-0812">Transmembrane</keyword>